<reference evidence="1" key="1">
    <citation type="journal article" date="2015" name="Genome Biol. Evol.">
        <title>Organellar Genomes of White Spruce (Picea glauca): Assembly and Annotation.</title>
        <authorList>
            <person name="Jackman S.D."/>
            <person name="Warren R.L."/>
            <person name="Gibb E.A."/>
            <person name="Vandervalk B.P."/>
            <person name="Mohamadi H."/>
            <person name="Chu J."/>
            <person name="Raymond A."/>
            <person name="Pleasance S."/>
            <person name="Coope R."/>
            <person name="Wildung M.R."/>
            <person name="Ritland C.E."/>
            <person name="Bousquet J."/>
            <person name="Jones S.J."/>
            <person name="Bohlmann J."/>
            <person name="Birol I."/>
        </authorList>
    </citation>
    <scope>NUCLEOTIDE SEQUENCE [LARGE SCALE GENOMIC DNA]</scope>
    <source>
        <tissue evidence="1">Flushing bud</tissue>
    </source>
</reference>
<proteinExistence type="predicted"/>
<keyword evidence="1" id="KW-0496">Mitochondrion</keyword>
<comment type="caution">
    <text evidence="1">The sequence shown here is derived from an EMBL/GenBank/DDBJ whole genome shotgun (WGS) entry which is preliminary data.</text>
</comment>
<accession>A0A101M1U7</accession>
<organism evidence="1">
    <name type="scientific">Picea glauca</name>
    <name type="common">White spruce</name>
    <name type="synonym">Pinus glauca</name>
    <dbReference type="NCBI Taxonomy" id="3330"/>
    <lineage>
        <taxon>Eukaryota</taxon>
        <taxon>Viridiplantae</taxon>
        <taxon>Streptophyta</taxon>
        <taxon>Embryophyta</taxon>
        <taxon>Tracheophyta</taxon>
        <taxon>Spermatophyta</taxon>
        <taxon>Pinopsida</taxon>
        <taxon>Pinidae</taxon>
        <taxon>Conifers I</taxon>
        <taxon>Pinales</taxon>
        <taxon>Pinaceae</taxon>
        <taxon>Picea</taxon>
    </lineage>
</organism>
<dbReference type="EMBL" id="LKAM01000003">
    <property type="protein sequence ID" value="KUM49335.1"/>
    <property type="molecule type" value="Genomic_DNA"/>
</dbReference>
<gene>
    <name evidence="1" type="ORF">ABT39_MTgene3884</name>
</gene>
<protein>
    <submittedName>
        <fullName evidence="1">Uncharacterized protein</fullName>
    </submittedName>
</protein>
<sequence length="63" mass="7386">MLPLDLVLDKLMTQQGQGKLALHKRQNQMLQRLDLVNQQDHLLNRLLHRLLHLSLLMLLVLLS</sequence>
<dbReference type="AlphaFoldDB" id="A0A101M1U7"/>
<geneLocation type="mitochondrion" evidence="1"/>
<name>A0A101M1U7_PICGL</name>
<evidence type="ECO:0000313" key="1">
    <source>
        <dbReference type="EMBL" id="KUM49335.1"/>
    </source>
</evidence>